<dbReference type="PANTHER" id="PTHR10366">
    <property type="entry name" value="NAD DEPENDENT EPIMERASE/DEHYDRATASE"/>
    <property type="match status" value="1"/>
</dbReference>
<dbReference type="PANTHER" id="PTHR10366:SF564">
    <property type="entry name" value="STEROL-4-ALPHA-CARBOXYLATE 3-DEHYDROGENASE, DECARBOXYLATING"/>
    <property type="match status" value="1"/>
</dbReference>
<comment type="similarity">
    <text evidence="2">Belongs to the NAD(P)-dependent epimerase/dehydratase family. Dihydroflavonol-4-reductase subfamily.</text>
</comment>
<dbReference type="AlphaFoldDB" id="A0A319DAR5"/>
<reference evidence="4 5" key="1">
    <citation type="submission" date="2018-02" db="EMBL/GenBank/DDBJ databases">
        <title>The genomes of Aspergillus section Nigri reveals drivers in fungal speciation.</title>
        <authorList>
            <consortium name="DOE Joint Genome Institute"/>
            <person name="Vesth T.C."/>
            <person name="Nybo J."/>
            <person name="Theobald S."/>
            <person name="Brandl J."/>
            <person name="Frisvad J.C."/>
            <person name="Nielsen K.F."/>
            <person name="Lyhne E.K."/>
            <person name="Kogle M.E."/>
            <person name="Kuo A."/>
            <person name="Riley R."/>
            <person name="Clum A."/>
            <person name="Nolan M."/>
            <person name="Lipzen A."/>
            <person name="Salamov A."/>
            <person name="Henrissat B."/>
            <person name="Wiebenga A."/>
            <person name="De vries R.P."/>
            <person name="Grigoriev I.V."/>
            <person name="Mortensen U.H."/>
            <person name="Andersen M.R."/>
            <person name="Baker S.E."/>
        </authorList>
    </citation>
    <scope>NUCLEOTIDE SEQUENCE [LARGE SCALE GENOMIC DNA]</scope>
    <source>
        <strain evidence="4 5">CBS 707.79</strain>
    </source>
</reference>
<accession>A0A319DAR5</accession>
<name>A0A319DAR5_9EURO</name>
<organism evidence="4 5">
    <name type="scientific">Aspergillus ellipticus CBS 707.79</name>
    <dbReference type="NCBI Taxonomy" id="1448320"/>
    <lineage>
        <taxon>Eukaryota</taxon>
        <taxon>Fungi</taxon>
        <taxon>Dikarya</taxon>
        <taxon>Ascomycota</taxon>
        <taxon>Pezizomycotina</taxon>
        <taxon>Eurotiomycetes</taxon>
        <taxon>Eurotiomycetidae</taxon>
        <taxon>Eurotiales</taxon>
        <taxon>Aspergillaceae</taxon>
        <taxon>Aspergillus</taxon>
        <taxon>Aspergillus subgen. Circumdati</taxon>
    </lineage>
</organism>
<feature type="domain" description="NAD-dependent epimerase/dehydratase" evidence="3">
    <location>
        <begin position="3"/>
        <end position="254"/>
    </location>
</feature>
<keyword evidence="1" id="KW-0560">Oxidoreductase</keyword>
<dbReference type="CDD" id="cd05227">
    <property type="entry name" value="AR_SDR_e"/>
    <property type="match status" value="1"/>
</dbReference>
<dbReference type="VEuPathDB" id="FungiDB:BO71DRAFT_379475"/>
<dbReference type="OrthoDB" id="2735536at2759"/>
<dbReference type="InterPro" id="IPR001509">
    <property type="entry name" value="Epimerase_deHydtase"/>
</dbReference>
<gene>
    <name evidence="4" type="ORF">BO71DRAFT_379475</name>
</gene>
<dbReference type="Proteomes" id="UP000247810">
    <property type="component" value="Unassembled WGS sequence"/>
</dbReference>
<evidence type="ECO:0000256" key="2">
    <source>
        <dbReference type="ARBA" id="ARBA00023445"/>
    </source>
</evidence>
<keyword evidence="5" id="KW-1185">Reference proteome</keyword>
<sequence>MKVLVTGGSGFIASHCLKTLLAGNHTVVTTVRSAEKGEKILAAHSEASKGQLSYVVVPDIAQEGAFDKAVISDPPFDAVLHTASPFHFRFQDPKELLDPAIHGTKGILRAIKNSAPSVKRVVITSSFAAIVNPDGHPDVYSESRWNPVTYEEGIADRAKSYRASKALAERAAWSFVEEEKPGFSLATICPPYVFGPPIHPPESQEALNTSNLGFGSLMQGGWKEKLPPTGTWLWVDVRDIALAHVRAMEIPEAAGNRFFITAGHFDMKEVAEIAKKNFPEYADKLPAELISDKPNPLYDFDNSRSREVLGLEYMPLETSVVNTIKFLQSHPL</sequence>
<dbReference type="STRING" id="1448320.A0A319DAR5"/>
<dbReference type="Gene3D" id="3.40.50.720">
    <property type="entry name" value="NAD(P)-binding Rossmann-like Domain"/>
    <property type="match status" value="1"/>
</dbReference>
<dbReference type="Pfam" id="PF01370">
    <property type="entry name" value="Epimerase"/>
    <property type="match status" value="1"/>
</dbReference>
<proteinExistence type="inferred from homology"/>
<evidence type="ECO:0000313" key="4">
    <source>
        <dbReference type="EMBL" id="PYH94495.1"/>
    </source>
</evidence>
<dbReference type="FunFam" id="3.40.50.720:FF:000191">
    <property type="entry name" value="Methylglyoxal reductase (NADPH-dependent)"/>
    <property type="match status" value="1"/>
</dbReference>
<dbReference type="InterPro" id="IPR050425">
    <property type="entry name" value="NAD(P)_dehydrat-like"/>
</dbReference>
<evidence type="ECO:0000259" key="3">
    <source>
        <dbReference type="Pfam" id="PF01370"/>
    </source>
</evidence>
<dbReference type="EMBL" id="KZ825870">
    <property type="protein sequence ID" value="PYH94495.1"/>
    <property type="molecule type" value="Genomic_DNA"/>
</dbReference>
<protein>
    <submittedName>
        <fullName evidence="4">NAD(P)-binding protein</fullName>
    </submittedName>
</protein>
<dbReference type="InterPro" id="IPR036291">
    <property type="entry name" value="NAD(P)-bd_dom_sf"/>
</dbReference>
<dbReference type="GO" id="GO:0016616">
    <property type="term" value="F:oxidoreductase activity, acting on the CH-OH group of donors, NAD or NADP as acceptor"/>
    <property type="evidence" value="ECO:0007669"/>
    <property type="project" value="TreeGrafter"/>
</dbReference>
<evidence type="ECO:0000313" key="5">
    <source>
        <dbReference type="Proteomes" id="UP000247810"/>
    </source>
</evidence>
<evidence type="ECO:0000256" key="1">
    <source>
        <dbReference type="ARBA" id="ARBA00023002"/>
    </source>
</evidence>
<dbReference type="SUPFAM" id="SSF51735">
    <property type="entry name" value="NAD(P)-binding Rossmann-fold domains"/>
    <property type="match status" value="1"/>
</dbReference>